<dbReference type="Gene3D" id="3.80.10.10">
    <property type="entry name" value="Ribonuclease Inhibitor"/>
    <property type="match status" value="1"/>
</dbReference>
<evidence type="ECO:0000313" key="2">
    <source>
        <dbReference type="EMBL" id="KAK9716611.1"/>
    </source>
</evidence>
<proteinExistence type="predicted"/>
<dbReference type="EMBL" id="JBDFQZ010000006">
    <property type="protein sequence ID" value="KAK9716611.1"/>
    <property type="molecule type" value="Genomic_DNA"/>
</dbReference>
<dbReference type="SUPFAM" id="SSF52047">
    <property type="entry name" value="RNI-like"/>
    <property type="match status" value="1"/>
</dbReference>
<keyword evidence="3" id="KW-1185">Reference proteome</keyword>
<dbReference type="Proteomes" id="UP001443914">
    <property type="component" value="Unassembled WGS sequence"/>
</dbReference>
<evidence type="ECO:0000256" key="1">
    <source>
        <dbReference type="SAM" id="MobiDB-lite"/>
    </source>
</evidence>
<dbReference type="InterPro" id="IPR032675">
    <property type="entry name" value="LRR_dom_sf"/>
</dbReference>
<dbReference type="AlphaFoldDB" id="A0AAW1KAF9"/>
<feature type="region of interest" description="Disordered" evidence="1">
    <location>
        <begin position="1"/>
        <end position="29"/>
    </location>
</feature>
<reference evidence="2" key="1">
    <citation type="submission" date="2024-03" db="EMBL/GenBank/DDBJ databases">
        <title>WGS assembly of Saponaria officinalis var. Norfolk2.</title>
        <authorList>
            <person name="Jenkins J."/>
            <person name="Shu S."/>
            <person name="Grimwood J."/>
            <person name="Barry K."/>
            <person name="Goodstein D."/>
            <person name="Schmutz J."/>
            <person name="Leebens-Mack J."/>
            <person name="Osbourn A."/>
        </authorList>
    </citation>
    <scope>NUCLEOTIDE SEQUENCE [LARGE SCALE GENOMIC DNA]</scope>
    <source>
        <strain evidence="2">JIC</strain>
    </source>
</reference>
<name>A0AAW1KAF9_SAPOF</name>
<organism evidence="2 3">
    <name type="scientific">Saponaria officinalis</name>
    <name type="common">Common soapwort</name>
    <name type="synonym">Lychnis saponaria</name>
    <dbReference type="NCBI Taxonomy" id="3572"/>
    <lineage>
        <taxon>Eukaryota</taxon>
        <taxon>Viridiplantae</taxon>
        <taxon>Streptophyta</taxon>
        <taxon>Embryophyta</taxon>
        <taxon>Tracheophyta</taxon>
        <taxon>Spermatophyta</taxon>
        <taxon>Magnoliopsida</taxon>
        <taxon>eudicotyledons</taxon>
        <taxon>Gunneridae</taxon>
        <taxon>Pentapetalae</taxon>
        <taxon>Caryophyllales</taxon>
        <taxon>Caryophyllaceae</taxon>
        <taxon>Caryophylleae</taxon>
        <taxon>Saponaria</taxon>
    </lineage>
</organism>
<feature type="compositionally biased region" description="Basic and acidic residues" evidence="1">
    <location>
        <begin position="14"/>
        <end position="29"/>
    </location>
</feature>
<accession>A0AAW1KAF9</accession>
<sequence length="344" mass="39795">MATCGKRSRSIQPRHGESNRCERHEKTQKSNRKWEEMDHEILICIMKRYPWYEWHQSKNADFIICKSWLSAFLDVLFPPGDVLDLRILDDHQKFGCAESHYRGRYSPYAWKIRMFYRYLKLNLDRRPSNYYTKLILSECILHSQAYMDIAQRLPALKSFVSPVKMSSCHELFNSSMFAGSCSFVSSATLRHCQNLEVAHCPIDMSWDLAGWCKSLRDLTFVGMIGRGPGPGPFVQDSMAVVIAKSFPLLERLSFTSHVFTFAGMSMILDGHKNLSCLDMKHSICVAQDGIGRRSYRTSLDCQWPKDKITRVKAFLTCEGKNCPDCGHLYLSLPFWVNSHFHFDL</sequence>
<gene>
    <name evidence="2" type="ORF">RND81_06G245100</name>
</gene>
<protein>
    <submittedName>
        <fullName evidence="2">Uncharacterized protein</fullName>
    </submittedName>
</protein>
<evidence type="ECO:0000313" key="3">
    <source>
        <dbReference type="Proteomes" id="UP001443914"/>
    </source>
</evidence>
<comment type="caution">
    <text evidence="2">The sequence shown here is derived from an EMBL/GenBank/DDBJ whole genome shotgun (WGS) entry which is preliminary data.</text>
</comment>